<accession>A0A7Z0LIK3</accession>
<dbReference type="EMBL" id="JACCDF010000001">
    <property type="protein sequence ID" value="NYS59637.1"/>
    <property type="molecule type" value="Genomic_DNA"/>
</dbReference>
<proteinExistence type="predicted"/>
<dbReference type="AlphaFoldDB" id="A0A7Z0LIK3"/>
<dbReference type="RefSeq" id="WP_179928949.1">
    <property type="nucleotide sequence ID" value="NZ_JACCDF010000001.1"/>
</dbReference>
<evidence type="ECO:0000313" key="2">
    <source>
        <dbReference type="Proteomes" id="UP000586119"/>
    </source>
</evidence>
<keyword evidence="2" id="KW-1185">Reference proteome</keyword>
<protein>
    <submittedName>
        <fullName evidence="1">Uncharacterized protein</fullName>
    </submittedName>
</protein>
<name>A0A7Z0LIK3_9GAMM</name>
<evidence type="ECO:0000313" key="1">
    <source>
        <dbReference type="EMBL" id="NYS59637.1"/>
    </source>
</evidence>
<dbReference type="Proteomes" id="UP000586119">
    <property type="component" value="Unassembled WGS sequence"/>
</dbReference>
<sequence length="230" mass="26520">MRYTEAKEHTPGRLHELFVDPYHAFDNDSHERQLHIRVMLYLLAVRPMQHDLLTLRVIHGWENGGCEPADLKYMEYPLRDITDLHRAADEFTSAMKNNVAFPEQKGSLLAKPLSDAMADAKADGQPLDDETRARPARWPSFEGGLALYTLFKMYHRLVYGEDDAYRSSQCRTSQGIREIHEFHLEEGEFAFLAPPGRHFATERTRLILHESQLEPFKRLLIASAPLFESA</sequence>
<organism evidence="1 2">
    <name type="scientific">Vreelandella salicampi</name>
    <dbReference type="NCBI Taxonomy" id="1449798"/>
    <lineage>
        <taxon>Bacteria</taxon>
        <taxon>Pseudomonadati</taxon>
        <taxon>Pseudomonadota</taxon>
        <taxon>Gammaproteobacteria</taxon>
        <taxon>Oceanospirillales</taxon>
        <taxon>Halomonadaceae</taxon>
        <taxon>Vreelandella</taxon>
    </lineage>
</organism>
<gene>
    <name evidence="1" type="ORF">HZS81_02505</name>
</gene>
<comment type="caution">
    <text evidence="1">The sequence shown here is derived from an EMBL/GenBank/DDBJ whole genome shotgun (WGS) entry which is preliminary data.</text>
</comment>
<reference evidence="1 2" key="1">
    <citation type="journal article" date="2015" name="Int. J. Syst. Evol. Microbiol.">
        <title>Halomonas salicampi sp. nov., a halotolerant and alkalitolerant bacterium isolated from a saltern soil.</title>
        <authorList>
            <person name="Lee J.C."/>
            <person name="Kim Y.S."/>
            <person name="Yun B.S."/>
            <person name="Whang K.S."/>
        </authorList>
    </citation>
    <scope>NUCLEOTIDE SEQUENCE [LARGE SCALE GENOMIC DNA]</scope>
    <source>
        <strain evidence="1 2">BH103</strain>
    </source>
</reference>